<feature type="compositionally biased region" description="Low complexity" evidence="1">
    <location>
        <begin position="94"/>
        <end position="104"/>
    </location>
</feature>
<reference evidence="2" key="1">
    <citation type="journal article" date="2014" name="PLoS ONE">
        <title>Transcriptome-Based Identification of ABC Transporters in the Western Tarnished Plant Bug Lygus hesperus.</title>
        <authorList>
            <person name="Hull J.J."/>
            <person name="Chaney K."/>
            <person name="Geib S.M."/>
            <person name="Fabrick J.A."/>
            <person name="Brent C.S."/>
            <person name="Walsh D."/>
            <person name="Lavine L.C."/>
        </authorList>
    </citation>
    <scope>NUCLEOTIDE SEQUENCE</scope>
</reference>
<evidence type="ECO:0000313" key="2">
    <source>
        <dbReference type="EMBL" id="JAG07403.1"/>
    </source>
</evidence>
<feature type="non-terminal residue" evidence="2">
    <location>
        <position position="104"/>
    </location>
</feature>
<organism evidence="2">
    <name type="scientific">Lygus hesperus</name>
    <name type="common">Western plant bug</name>
    <dbReference type="NCBI Taxonomy" id="30085"/>
    <lineage>
        <taxon>Eukaryota</taxon>
        <taxon>Metazoa</taxon>
        <taxon>Ecdysozoa</taxon>
        <taxon>Arthropoda</taxon>
        <taxon>Hexapoda</taxon>
        <taxon>Insecta</taxon>
        <taxon>Pterygota</taxon>
        <taxon>Neoptera</taxon>
        <taxon>Paraneoptera</taxon>
        <taxon>Hemiptera</taxon>
        <taxon>Heteroptera</taxon>
        <taxon>Panheteroptera</taxon>
        <taxon>Cimicomorpha</taxon>
        <taxon>Miridae</taxon>
        <taxon>Mirini</taxon>
        <taxon>Lygus</taxon>
    </lineage>
</organism>
<evidence type="ECO:0000256" key="1">
    <source>
        <dbReference type="SAM" id="MobiDB-lite"/>
    </source>
</evidence>
<gene>
    <name evidence="2" type="ORF">CM83_98897</name>
</gene>
<dbReference type="AlphaFoldDB" id="A0A0A9WLL7"/>
<feature type="region of interest" description="Disordered" evidence="1">
    <location>
        <begin position="79"/>
        <end position="104"/>
    </location>
</feature>
<reference evidence="2" key="2">
    <citation type="submission" date="2014-07" db="EMBL/GenBank/DDBJ databases">
        <authorList>
            <person name="Hull J."/>
        </authorList>
    </citation>
    <scope>NUCLEOTIDE SEQUENCE</scope>
</reference>
<feature type="compositionally biased region" description="Basic and acidic residues" evidence="1">
    <location>
        <begin position="79"/>
        <end position="93"/>
    </location>
</feature>
<name>A0A0A9WLL7_LYGHE</name>
<dbReference type="EMBL" id="GBHO01036201">
    <property type="protein sequence ID" value="JAG07403.1"/>
    <property type="molecule type" value="Transcribed_RNA"/>
</dbReference>
<sequence length="104" mass="11827">MSVLIDTRAIDLRARTKLVPVTISWQAAGTPESDAAERPRAYGEAQYSWFNSCEPLASAWNIVEDRINNGRFSLCRDHRSEEAERNSRTEHETITMNNTLNTNT</sequence>
<proteinExistence type="predicted"/>
<protein>
    <submittedName>
        <fullName evidence="2">Uncharacterized protein</fullName>
    </submittedName>
</protein>
<accession>A0A0A9WLL7</accession>